<evidence type="ECO:0000313" key="3">
    <source>
        <dbReference type="Proteomes" id="UP001631993"/>
    </source>
</evidence>
<dbReference type="Proteomes" id="UP001631993">
    <property type="component" value="Unassembled WGS sequence"/>
</dbReference>
<reference evidence="2 3" key="1">
    <citation type="submission" date="2024-12" db="EMBL/GenBank/DDBJ databases">
        <title>Forecasting of Potato common scab and diversities of Pathogenic streptomyces spp. in china.</title>
        <authorList>
            <person name="Handique U."/>
            <person name="Wu J."/>
        </authorList>
    </citation>
    <scope>NUCLEOTIDE SEQUENCE [LARGE SCALE GENOMIC DNA]</scope>
    <source>
        <strain evidence="2 3">ZRIMU1585</strain>
    </source>
</reference>
<name>A0ABW9IYK0_STRGJ</name>
<comment type="caution">
    <text evidence="2">The sequence shown here is derived from an EMBL/GenBank/DDBJ whole genome shotgun (WGS) entry which is preliminary data.</text>
</comment>
<protein>
    <submittedName>
        <fullName evidence="2">Uncharacterized protein</fullName>
    </submittedName>
</protein>
<accession>A0ABW9IYK0</accession>
<dbReference type="EMBL" id="JBJVNE010000056">
    <property type="protein sequence ID" value="MFM9653515.1"/>
    <property type="molecule type" value="Genomic_DNA"/>
</dbReference>
<evidence type="ECO:0000313" key="2">
    <source>
        <dbReference type="EMBL" id="MFM9653515.1"/>
    </source>
</evidence>
<feature type="region of interest" description="Disordered" evidence="1">
    <location>
        <begin position="98"/>
        <end position="132"/>
    </location>
</feature>
<dbReference type="RefSeq" id="WP_369276728.1">
    <property type="nucleotide sequence ID" value="NZ_JBJVMW010000061.1"/>
</dbReference>
<keyword evidence="3" id="KW-1185">Reference proteome</keyword>
<evidence type="ECO:0000256" key="1">
    <source>
        <dbReference type="SAM" id="MobiDB-lite"/>
    </source>
</evidence>
<organism evidence="2 3">
    <name type="scientific">Streptomyces galilaeus</name>
    <dbReference type="NCBI Taxonomy" id="33899"/>
    <lineage>
        <taxon>Bacteria</taxon>
        <taxon>Bacillati</taxon>
        <taxon>Actinomycetota</taxon>
        <taxon>Actinomycetes</taxon>
        <taxon>Kitasatosporales</taxon>
        <taxon>Streptomycetaceae</taxon>
        <taxon>Streptomyces</taxon>
    </lineage>
</organism>
<proteinExistence type="predicted"/>
<gene>
    <name evidence="2" type="ORF">ACKI1S_46510</name>
</gene>
<sequence length="132" mass="13631">MYGSNSGWVSQAPQVAAVVEAGGLDRLDAEVGEAGVDQCGVALGTLQDLGDDADLLLLVGDFGGGEPVQDDGLVGGGCGHRLFSSGALGWFGARFRPRKGRRTTDPSVQRIATLRGPASGRRPGHWSAASRR</sequence>